<keyword evidence="6" id="KW-0799">Topoisomerase</keyword>
<dbReference type="SMART" id="SM00493">
    <property type="entry name" value="TOPRIM"/>
    <property type="match status" value="1"/>
</dbReference>
<dbReference type="NCBIfam" id="TIGR01056">
    <property type="entry name" value="topB"/>
    <property type="match status" value="1"/>
</dbReference>
<dbReference type="InterPro" id="IPR005738">
    <property type="entry name" value="TopoIII"/>
</dbReference>
<keyword evidence="4" id="KW-0479">Metal-binding</keyword>
<keyword evidence="8 16" id="KW-0413">Isomerase</keyword>
<dbReference type="InterPro" id="IPR000380">
    <property type="entry name" value="Topo_IA"/>
</dbReference>
<comment type="caution">
    <text evidence="16">The sequence shown here is derived from an EMBL/GenBank/DDBJ whole genome shotgun (WGS) entry which is preliminary data.</text>
</comment>
<dbReference type="PANTHER" id="PTHR11390">
    <property type="entry name" value="PROKARYOTIC DNA TOPOISOMERASE"/>
    <property type="match status" value="1"/>
</dbReference>
<dbReference type="Gene3D" id="1.10.460.10">
    <property type="entry name" value="Topoisomerase I, domain 2"/>
    <property type="match status" value="1"/>
</dbReference>
<dbReference type="InterPro" id="IPR003602">
    <property type="entry name" value="Topo_IA_DNA-bd_dom"/>
</dbReference>
<feature type="domain" description="Topo IA-type catalytic" evidence="15">
    <location>
        <begin position="151"/>
        <end position="590"/>
    </location>
</feature>
<keyword evidence="13" id="KW-0175">Coiled coil</keyword>
<dbReference type="GO" id="GO:0006310">
    <property type="term" value="P:DNA recombination"/>
    <property type="evidence" value="ECO:0007669"/>
    <property type="project" value="TreeGrafter"/>
</dbReference>
<dbReference type="Proteomes" id="UP000574276">
    <property type="component" value="Unassembled WGS sequence"/>
</dbReference>
<keyword evidence="17" id="KW-1185">Reference proteome</keyword>
<dbReference type="InterPro" id="IPR003601">
    <property type="entry name" value="Topo_IA_2"/>
</dbReference>
<evidence type="ECO:0000313" key="17">
    <source>
        <dbReference type="Proteomes" id="UP000574276"/>
    </source>
</evidence>
<evidence type="ECO:0000313" key="16">
    <source>
        <dbReference type="EMBL" id="MBB2181756.1"/>
    </source>
</evidence>
<dbReference type="Pfam" id="PF01751">
    <property type="entry name" value="Toprim"/>
    <property type="match status" value="1"/>
</dbReference>
<evidence type="ECO:0000256" key="2">
    <source>
        <dbReference type="ARBA" id="ARBA00009446"/>
    </source>
</evidence>
<dbReference type="SMART" id="SM00437">
    <property type="entry name" value="TOP1Ac"/>
    <property type="match status" value="1"/>
</dbReference>
<evidence type="ECO:0000256" key="8">
    <source>
        <dbReference type="ARBA" id="ARBA00023235"/>
    </source>
</evidence>
<dbReference type="PROSITE" id="PS50880">
    <property type="entry name" value="TOPRIM"/>
    <property type="match status" value="1"/>
</dbReference>
<evidence type="ECO:0000256" key="11">
    <source>
        <dbReference type="ARBA" id="ARBA00032235"/>
    </source>
</evidence>
<evidence type="ECO:0000256" key="4">
    <source>
        <dbReference type="ARBA" id="ARBA00022723"/>
    </source>
</evidence>
<evidence type="ECO:0000256" key="9">
    <source>
        <dbReference type="ARBA" id="ARBA00030003"/>
    </source>
</evidence>
<dbReference type="SUPFAM" id="SSF56712">
    <property type="entry name" value="Prokaryotic type I DNA topoisomerase"/>
    <property type="match status" value="1"/>
</dbReference>
<feature type="domain" description="Toprim" evidence="14">
    <location>
        <begin position="1"/>
        <end position="134"/>
    </location>
</feature>
<dbReference type="InterPro" id="IPR013825">
    <property type="entry name" value="Topo_IA_cen_sub2"/>
</dbReference>
<evidence type="ECO:0000259" key="14">
    <source>
        <dbReference type="PROSITE" id="PS50880"/>
    </source>
</evidence>
<comment type="catalytic activity">
    <reaction evidence="1">
        <text>ATP-independent breakage of single-stranded DNA, followed by passage and rejoining.</text>
        <dbReference type="EC" id="5.6.2.1"/>
    </reaction>
</comment>
<sequence>MKLVIAEKPSVAQSIAKVIGAEKREDGYLEGNGYLVSWCVGHLVELASPESYDERYEKWRYEDLPILPKDWNYQIADATRKQFGILKKLMERDDVTGLVEATDAGREGELIFRLVYHQAKCKKPFERLWISSMEDQAISDGFSNLKAGKEYDDLYTAALCRERADWIVGMNATRLFSTLYGQTLNVGRVMTPTLAMIVEREAEIEGFKPEPIYRLSIKSAGIVATSDRFENKQDAEAVLNRLKEEKMALVTKLETTDKQEKAPQLYSLTALQRDANRFLGFTAQQTLDYTQSLYEKKLVTYPRTDSRFLTEDMEGMIPGLMDKLVWKFGYTRHVPIHAKQVIDNKKVNDHHAIIPTANVADAEFGELPSGEQKVLSLITARFISALGDAAVRSETELGFTCADTVFRAKAKVLKEKGWRDIQDWIMGGNAERADSENDEEEQNGNADILAYITALTKGNSYPLQDPKLEEGRTTPKKHFTEDSLLSAMERAGAEEMPEEVERKGIGTSATRAATIEKLVRIGFVERKGNKKTKYLIPTHKGVALITVMPEQIQSPSMTAEWEQKLLDVERGSYADSSFMDEIEEMITDLVKNYKIIEDAEVLMHPALEEIGTCPCCGRHVVEKEKGYFCEDRGCSFVLWKQNRFFEALGKKMTKQTASKLLHDGKVKLKGCKSQKTGKTYDTTVVMSVDENKRAVFQLSFEKGEGKNGKSKNKKD</sequence>
<evidence type="ECO:0000256" key="10">
    <source>
        <dbReference type="ARBA" id="ARBA00031985"/>
    </source>
</evidence>
<dbReference type="InterPro" id="IPR013826">
    <property type="entry name" value="Topo_IA_cen_sub3"/>
</dbReference>
<dbReference type="AlphaFoldDB" id="A0A839JWJ5"/>
<organism evidence="16 17">
    <name type="scientific">Variimorphobacter saccharofermentans</name>
    <dbReference type="NCBI Taxonomy" id="2755051"/>
    <lineage>
        <taxon>Bacteria</taxon>
        <taxon>Bacillati</taxon>
        <taxon>Bacillota</taxon>
        <taxon>Clostridia</taxon>
        <taxon>Lachnospirales</taxon>
        <taxon>Lachnospiraceae</taxon>
        <taxon>Variimorphobacter</taxon>
    </lineage>
</organism>
<dbReference type="NCBIfam" id="NF005829">
    <property type="entry name" value="PRK07726.1"/>
    <property type="match status" value="1"/>
</dbReference>
<dbReference type="InterPro" id="IPR006171">
    <property type="entry name" value="TOPRIM_dom"/>
</dbReference>
<evidence type="ECO:0000259" key="15">
    <source>
        <dbReference type="PROSITE" id="PS52039"/>
    </source>
</evidence>
<accession>A0A839JWJ5</accession>
<dbReference type="EMBL" id="JACEGA010000001">
    <property type="protein sequence ID" value="MBB2181756.1"/>
    <property type="molecule type" value="Genomic_DNA"/>
</dbReference>
<dbReference type="GO" id="GO:0003917">
    <property type="term" value="F:DNA topoisomerase type I (single strand cut, ATP-independent) activity"/>
    <property type="evidence" value="ECO:0007669"/>
    <property type="project" value="UniProtKB-EC"/>
</dbReference>
<evidence type="ECO:0000256" key="3">
    <source>
        <dbReference type="ARBA" id="ARBA00012891"/>
    </source>
</evidence>
<dbReference type="GO" id="GO:0043597">
    <property type="term" value="C:cytoplasmic replication fork"/>
    <property type="evidence" value="ECO:0007669"/>
    <property type="project" value="TreeGrafter"/>
</dbReference>
<evidence type="ECO:0000256" key="1">
    <source>
        <dbReference type="ARBA" id="ARBA00000213"/>
    </source>
</evidence>
<dbReference type="InterPro" id="IPR013497">
    <property type="entry name" value="Topo_IA_cen"/>
</dbReference>
<evidence type="ECO:0000256" key="5">
    <source>
        <dbReference type="ARBA" id="ARBA00022842"/>
    </source>
</evidence>
<dbReference type="GO" id="GO:0046872">
    <property type="term" value="F:metal ion binding"/>
    <property type="evidence" value="ECO:0007669"/>
    <property type="project" value="UniProtKB-KW"/>
</dbReference>
<dbReference type="GO" id="GO:0006281">
    <property type="term" value="P:DNA repair"/>
    <property type="evidence" value="ECO:0007669"/>
    <property type="project" value="TreeGrafter"/>
</dbReference>
<dbReference type="Gene3D" id="2.70.20.10">
    <property type="entry name" value="Topoisomerase I, domain 3"/>
    <property type="match status" value="1"/>
</dbReference>
<dbReference type="PRINTS" id="PR00417">
    <property type="entry name" value="PRTPISMRASEI"/>
</dbReference>
<gene>
    <name evidence="16" type="ORF">H0486_02540</name>
</gene>
<dbReference type="InterPro" id="IPR023406">
    <property type="entry name" value="Topo_IA_AS"/>
</dbReference>
<dbReference type="Pfam" id="PF01131">
    <property type="entry name" value="Topoisom_bac"/>
    <property type="match status" value="1"/>
</dbReference>
<evidence type="ECO:0000256" key="13">
    <source>
        <dbReference type="SAM" id="Coils"/>
    </source>
</evidence>
<dbReference type="Gene3D" id="1.10.290.10">
    <property type="entry name" value="Topoisomerase I, domain 4"/>
    <property type="match status" value="1"/>
</dbReference>
<dbReference type="PROSITE" id="PS52039">
    <property type="entry name" value="TOPO_IA_2"/>
    <property type="match status" value="1"/>
</dbReference>
<dbReference type="InterPro" id="IPR023405">
    <property type="entry name" value="Topo_IA_core_domain"/>
</dbReference>
<dbReference type="InterPro" id="IPR034144">
    <property type="entry name" value="TOPRIM_TopoIII"/>
</dbReference>
<protein>
    <recommendedName>
        <fullName evidence="3">DNA topoisomerase</fullName>
        <ecNumber evidence="3">5.6.2.1</ecNumber>
    </recommendedName>
    <alternativeName>
        <fullName evidence="12">Omega-protein</fullName>
    </alternativeName>
    <alternativeName>
        <fullName evidence="11">Relaxing enzyme</fullName>
    </alternativeName>
    <alternativeName>
        <fullName evidence="9">Swivelase</fullName>
    </alternativeName>
    <alternativeName>
        <fullName evidence="10">Untwisting enzyme</fullName>
    </alternativeName>
</protein>
<evidence type="ECO:0000256" key="6">
    <source>
        <dbReference type="ARBA" id="ARBA00023029"/>
    </source>
</evidence>
<reference evidence="16 17" key="1">
    <citation type="submission" date="2020-07" db="EMBL/GenBank/DDBJ databases">
        <title>Characterization and genome sequencing of isolate MD1, a novel member within the family Lachnospiraceae.</title>
        <authorList>
            <person name="Rettenmaier R."/>
            <person name="Di Bello L."/>
            <person name="Zinser C."/>
            <person name="Scheitz K."/>
            <person name="Liebl W."/>
            <person name="Zverlov V."/>
        </authorList>
    </citation>
    <scope>NUCLEOTIDE SEQUENCE [LARGE SCALE GENOMIC DNA]</scope>
    <source>
        <strain evidence="16 17">MD1</strain>
    </source>
</reference>
<keyword evidence="7" id="KW-0238">DNA-binding</keyword>
<dbReference type="CDD" id="cd03362">
    <property type="entry name" value="TOPRIM_TopoIA_TopoIII"/>
    <property type="match status" value="1"/>
</dbReference>
<dbReference type="PANTHER" id="PTHR11390:SF21">
    <property type="entry name" value="DNA TOPOISOMERASE 3-ALPHA"/>
    <property type="match status" value="1"/>
</dbReference>
<dbReference type="GO" id="GO:0006265">
    <property type="term" value="P:DNA topological change"/>
    <property type="evidence" value="ECO:0007669"/>
    <property type="project" value="InterPro"/>
</dbReference>
<dbReference type="PROSITE" id="PS00396">
    <property type="entry name" value="TOPO_IA_1"/>
    <property type="match status" value="1"/>
</dbReference>
<evidence type="ECO:0000256" key="12">
    <source>
        <dbReference type="ARBA" id="ARBA00032877"/>
    </source>
</evidence>
<dbReference type="SMART" id="SM00436">
    <property type="entry name" value="TOP1Bc"/>
    <property type="match status" value="1"/>
</dbReference>
<dbReference type="CDD" id="cd00186">
    <property type="entry name" value="TOP1Ac"/>
    <property type="match status" value="1"/>
</dbReference>
<dbReference type="RefSeq" id="WP_228351512.1">
    <property type="nucleotide sequence ID" value="NZ_JACEGA010000001.1"/>
</dbReference>
<proteinExistence type="inferred from homology"/>
<dbReference type="EC" id="5.6.2.1" evidence="3"/>
<dbReference type="InterPro" id="IPR013824">
    <property type="entry name" value="Topo_IA_cen_sub1"/>
</dbReference>
<name>A0A839JWJ5_9FIRM</name>
<evidence type="ECO:0000256" key="7">
    <source>
        <dbReference type="ARBA" id="ARBA00023125"/>
    </source>
</evidence>
<dbReference type="GO" id="GO:0003677">
    <property type="term" value="F:DNA binding"/>
    <property type="evidence" value="ECO:0007669"/>
    <property type="project" value="UniProtKB-KW"/>
</dbReference>
<feature type="coiled-coil region" evidence="13">
    <location>
        <begin position="232"/>
        <end position="259"/>
    </location>
</feature>
<comment type="similarity">
    <text evidence="2">Belongs to the type IA topoisomerase family.</text>
</comment>
<keyword evidence="5" id="KW-0460">Magnesium</keyword>
<dbReference type="Gene3D" id="3.40.50.140">
    <property type="match status" value="1"/>
</dbReference>